<dbReference type="InterPro" id="IPR036390">
    <property type="entry name" value="WH_DNA-bd_sf"/>
</dbReference>
<dbReference type="PANTHER" id="PTHR33202:SF7">
    <property type="entry name" value="FERRIC UPTAKE REGULATION PROTEIN"/>
    <property type="match status" value="1"/>
</dbReference>
<dbReference type="GO" id="GO:0003700">
    <property type="term" value="F:DNA-binding transcription factor activity"/>
    <property type="evidence" value="ECO:0007669"/>
    <property type="project" value="InterPro"/>
</dbReference>
<dbReference type="GO" id="GO:1900376">
    <property type="term" value="P:regulation of secondary metabolite biosynthetic process"/>
    <property type="evidence" value="ECO:0007669"/>
    <property type="project" value="TreeGrafter"/>
</dbReference>
<feature type="binding site" evidence="1">
    <location>
        <position position="119"/>
    </location>
    <ligand>
        <name>Zn(2+)</name>
        <dbReference type="ChEBI" id="CHEBI:29105"/>
    </ligand>
</feature>
<feature type="binding site" evidence="2">
    <location>
        <position position="132"/>
    </location>
    <ligand>
        <name>Fe cation</name>
        <dbReference type="ChEBI" id="CHEBI:24875"/>
    </ligand>
</feature>
<protein>
    <recommendedName>
        <fullName evidence="5">Ferric uptake regulation protein</fullName>
    </recommendedName>
</protein>
<evidence type="ECO:0000313" key="3">
    <source>
        <dbReference type="EMBL" id="MRW82699.1"/>
    </source>
</evidence>
<comment type="cofactor">
    <cofactor evidence="1">
        <name>Zn(2+)</name>
        <dbReference type="ChEBI" id="CHEBI:29105"/>
    </cofactor>
    <text evidence="1">Binds 1 zinc ion per subunit.</text>
</comment>
<dbReference type="PANTHER" id="PTHR33202">
    <property type="entry name" value="ZINC UPTAKE REGULATION PROTEIN"/>
    <property type="match status" value="1"/>
</dbReference>
<dbReference type="InterPro" id="IPR002481">
    <property type="entry name" value="FUR"/>
</dbReference>
<comment type="caution">
    <text evidence="3">The sequence shown here is derived from an EMBL/GenBank/DDBJ whole genome shotgun (WGS) entry which is preliminary data.</text>
</comment>
<evidence type="ECO:0000256" key="1">
    <source>
        <dbReference type="PIRSR" id="PIRSR602481-1"/>
    </source>
</evidence>
<evidence type="ECO:0008006" key="5">
    <source>
        <dbReference type="Google" id="ProtNLM"/>
    </source>
</evidence>
<dbReference type="Proteomes" id="UP000439986">
    <property type="component" value="Unassembled WGS sequence"/>
</dbReference>
<feature type="binding site" evidence="1">
    <location>
        <position position="159"/>
    </location>
    <ligand>
        <name>Zn(2+)</name>
        <dbReference type="ChEBI" id="CHEBI:29105"/>
    </ligand>
</feature>
<dbReference type="SUPFAM" id="SSF46785">
    <property type="entry name" value="Winged helix' DNA-binding domain"/>
    <property type="match status" value="1"/>
</dbReference>
<proteinExistence type="predicted"/>
<feature type="binding site" evidence="1">
    <location>
        <position position="116"/>
    </location>
    <ligand>
        <name>Zn(2+)</name>
        <dbReference type="ChEBI" id="CHEBI:29105"/>
    </ligand>
</feature>
<organism evidence="3 4">
    <name type="scientific">Duganella aquatilis</name>
    <dbReference type="NCBI Taxonomy" id="2666082"/>
    <lineage>
        <taxon>Bacteria</taxon>
        <taxon>Pseudomonadati</taxon>
        <taxon>Pseudomonadota</taxon>
        <taxon>Betaproteobacteria</taxon>
        <taxon>Burkholderiales</taxon>
        <taxon>Oxalobacteraceae</taxon>
        <taxon>Telluria group</taxon>
        <taxon>Duganella</taxon>
    </lineage>
</organism>
<keyword evidence="1" id="KW-0479">Metal-binding</keyword>
<dbReference type="EMBL" id="WKJL01000001">
    <property type="protein sequence ID" value="MRW82699.1"/>
    <property type="molecule type" value="Genomic_DNA"/>
</dbReference>
<dbReference type="GO" id="GO:0008270">
    <property type="term" value="F:zinc ion binding"/>
    <property type="evidence" value="ECO:0007669"/>
    <property type="project" value="TreeGrafter"/>
</dbReference>
<dbReference type="Pfam" id="PF01475">
    <property type="entry name" value="FUR"/>
    <property type="match status" value="1"/>
</dbReference>
<accession>A0A844D687</accession>
<dbReference type="GO" id="GO:0045892">
    <property type="term" value="P:negative regulation of DNA-templated transcription"/>
    <property type="evidence" value="ECO:0007669"/>
    <property type="project" value="TreeGrafter"/>
</dbReference>
<evidence type="ECO:0000256" key="2">
    <source>
        <dbReference type="PIRSR" id="PIRSR602481-2"/>
    </source>
</evidence>
<sequence>MNLGYERVMENAPTTSGDSQVFAQLRKLGLRPTSARVCVLQVLNEHVHESLPAERIFLLLIEIGISVSLGTIYRVLNELEQRGMVHKEWYALDPAGKSRYVLASAVVAPIACQLLCPSCGRSHSVTDKLFLEALQRQARAGGFDQGLASAVISIPCNQCASAAPHPVVQTPGTAPA</sequence>
<keyword evidence="1" id="KW-0862">Zinc</keyword>
<evidence type="ECO:0000313" key="4">
    <source>
        <dbReference type="Proteomes" id="UP000439986"/>
    </source>
</evidence>
<comment type="cofactor">
    <cofactor evidence="2">
        <name>Mn(2+)</name>
        <dbReference type="ChEBI" id="CHEBI:29035"/>
    </cofactor>
    <cofactor evidence="2">
        <name>Fe(2+)</name>
        <dbReference type="ChEBI" id="CHEBI:29033"/>
    </cofactor>
    <text evidence="2">Binds 1 Mn(2+) or Fe(2+) ion per subunit.</text>
</comment>
<dbReference type="GO" id="GO:0000976">
    <property type="term" value="F:transcription cis-regulatory region binding"/>
    <property type="evidence" value="ECO:0007669"/>
    <property type="project" value="TreeGrafter"/>
</dbReference>
<keyword evidence="2" id="KW-0408">Iron</keyword>
<reference evidence="3 4" key="1">
    <citation type="submission" date="2019-11" db="EMBL/GenBank/DDBJ databases">
        <title>Novel species isolated from a subtropical stream in China.</title>
        <authorList>
            <person name="Lu H."/>
        </authorList>
    </citation>
    <scope>NUCLEOTIDE SEQUENCE [LARGE SCALE GENOMIC DNA]</scope>
    <source>
        <strain evidence="3 4">FT26W</strain>
    </source>
</reference>
<feature type="binding site" evidence="1">
    <location>
        <position position="156"/>
    </location>
    <ligand>
        <name>Zn(2+)</name>
        <dbReference type="ChEBI" id="CHEBI:29105"/>
    </ligand>
</feature>
<name>A0A844D687_9BURK</name>
<keyword evidence="4" id="KW-1185">Reference proteome</keyword>
<dbReference type="InterPro" id="IPR036388">
    <property type="entry name" value="WH-like_DNA-bd_sf"/>
</dbReference>
<dbReference type="AlphaFoldDB" id="A0A844D687"/>
<gene>
    <name evidence="3" type="ORF">GJ698_01165</name>
</gene>
<dbReference type="Gene3D" id="1.10.10.10">
    <property type="entry name" value="Winged helix-like DNA-binding domain superfamily/Winged helix DNA-binding domain"/>
    <property type="match status" value="1"/>
</dbReference>